<keyword evidence="3" id="KW-1185">Reference proteome</keyword>
<dbReference type="AlphaFoldDB" id="A0AAD6ISN5"/>
<evidence type="ECO:0000313" key="2">
    <source>
        <dbReference type="EMBL" id="KAJ6257702.1"/>
    </source>
</evidence>
<evidence type="ECO:0000313" key="3">
    <source>
        <dbReference type="Proteomes" id="UP001221413"/>
    </source>
</evidence>
<evidence type="ECO:0000256" key="1">
    <source>
        <dbReference type="SAM" id="SignalP"/>
    </source>
</evidence>
<protein>
    <submittedName>
        <fullName evidence="2">Uncharacterized protein</fullName>
    </submittedName>
</protein>
<feature type="chain" id="PRO_5042092411" evidence="1">
    <location>
        <begin position="23"/>
        <end position="261"/>
    </location>
</feature>
<feature type="signal peptide" evidence="1">
    <location>
        <begin position="1"/>
        <end position="22"/>
    </location>
</feature>
<organism evidence="2 3">
    <name type="scientific">Drechslerella dactyloides</name>
    <name type="common">Nematode-trapping fungus</name>
    <name type="synonym">Arthrobotrys dactyloides</name>
    <dbReference type="NCBI Taxonomy" id="74499"/>
    <lineage>
        <taxon>Eukaryota</taxon>
        <taxon>Fungi</taxon>
        <taxon>Dikarya</taxon>
        <taxon>Ascomycota</taxon>
        <taxon>Pezizomycotina</taxon>
        <taxon>Orbiliomycetes</taxon>
        <taxon>Orbiliales</taxon>
        <taxon>Orbiliaceae</taxon>
        <taxon>Drechslerella</taxon>
    </lineage>
</organism>
<name>A0AAD6ISN5_DREDA</name>
<sequence length="261" mass="29103">MQTHSRLLAFTCLLSSLRLGSALPSGNTLPSSLFARQMMVPEGGSAEIGFQGDECQLGLWQHYKRVGAAWEGYPFRGVNGDTCVDVANLEPMLVNEISNIEVRGKCECDFFTTNACNDADKAFTAYERQVQDIWMIPDLANYDNKINSWKCRPYMKEMRMCDVEVFAGPHYGGYPYDPSNGQRFQFTSIQDEIGPCMTLGDNTRGKVSSYVIDGCKCDFFSNETCDAGGLVLTDGAPKERHDNSNLGEGQNDKIMSFRCNY</sequence>
<dbReference type="Proteomes" id="UP001221413">
    <property type="component" value="Unassembled WGS sequence"/>
</dbReference>
<proteinExistence type="predicted"/>
<accession>A0AAD6ISN5</accession>
<reference evidence="2" key="1">
    <citation type="submission" date="2023-01" db="EMBL/GenBank/DDBJ databases">
        <title>The chitinases involved in constricting ring structure development in the nematode-trapping fungus Drechslerella dactyloides.</title>
        <authorList>
            <person name="Wang R."/>
            <person name="Zhang L."/>
            <person name="Tang P."/>
            <person name="Li S."/>
            <person name="Liang L."/>
        </authorList>
    </citation>
    <scope>NUCLEOTIDE SEQUENCE</scope>
    <source>
        <strain evidence="2">YMF1.00031</strain>
    </source>
</reference>
<dbReference type="EMBL" id="JAQGDS010000010">
    <property type="protein sequence ID" value="KAJ6257702.1"/>
    <property type="molecule type" value="Genomic_DNA"/>
</dbReference>
<gene>
    <name evidence="2" type="ORF">Dda_7490</name>
</gene>
<keyword evidence="1" id="KW-0732">Signal</keyword>
<comment type="caution">
    <text evidence="2">The sequence shown here is derived from an EMBL/GenBank/DDBJ whole genome shotgun (WGS) entry which is preliminary data.</text>
</comment>